<dbReference type="PANTHER" id="PTHR30572:SF4">
    <property type="entry name" value="ABC TRANSPORTER PERMEASE YTRF"/>
    <property type="match status" value="1"/>
</dbReference>
<dbReference type="KEGG" id="nhy:JQS43_01445"/>
<evidence type="ECO:0000313" key="9">
    <source>
        <dbReference type="EMBL" id="QSB15074.1"/>
    </source>
</evidence>
<feature type="transmembrane region" description="Helical" evidence="7">
    <location>
        <begin position="20"/>
        <end position="40"/>
    </location>
</feature>
<gene>
    <name evidence="9" type="ORF">JQS43_01445</name>
</gene>
<evidence type="ECO:0000256" key="5">
    <source>
        <dbReference type="ARBA" id="ARBA00023136"/>
    </source>
</evidence>
<evidence type="ECO:0000256" key="4">
    <source>
        <dbReference type="ARBA" id="ARBA00022989"/>
    </source>
</evidence>
<evidence type="ECO:0000256" key="1">
    <source>
        <dbReference type="ARBA" id="ARBA00004651"/>
    </source>
</evidence>
<accession>A0A895YBA2</accession>
<evidence type="ECO:0000256" key="2">
    <source>
        <dbReference type="ARBA" id="ARBA00022475"/>
    </source>
</evidence>
<feature type="domain" description="ABC3 transporter permease C-terminal" evidence="8">
    <location>
        <begin position="282"/>
        <end position="392"/>
    </location>
</feature>
<comment type="subcellular location">
    <subcellularLocation>
        <location evidence="1">Cell membrane</location>
        <topology evidence="1">Multi-pass membrane protein</topology>
    </subcellularLocation>
</comment>
<dbReference type="PANTHER" id="PTHR30572">
    <property type="entry name" value="MEMBRANE COMPONENT OF TRANSPORTER-RELATED"/>
    <property type="match status" value="1"/>
</dbReference>
<evidence type="ECO:0000256" key="3">
    <source>
        <dbReference type="ARBA" id="ARBA00022692"/>
    </source>
</evidence>
<sequence>MSTLATALKNLLLLLRHSRYFGMGVALTAAFVVVAGGLVAQATAEVRDQGEATSIMRTIEVRSGGQGEPMPLTEARIDELASIPGVTHVRPWVRVGTLIVEADVAAADAGKAGTLWATPYMGVGQPPVIHAERQQLLPLQDDEAILPARAQGASMVPLLGERVVVEYTQRTSVDTGEARHVELHVVGLYDEAVDGRDGPAAMYISESAAVEMAAAAEGIQSDDFYSGLGFPRVIVEVEAAAAVPDAQRRMSELGYAAASAQSLVDRLPVAMRLLDLLARVLTGALLLSCVIAGLTIGAGLIRSRWRDIARRKAVGATNGRIARLLGVELGLFGLLAGAAGVGFGLAVSTGLQLWLGGGNLFGAQLAAGVFSPAIWVLVGLALAPSAAMLIGALLPLARVSVVPAEEAIRTSAG</sequence>
<protein>
    <submittedName>
        <fullName evidence="9">ABC transporter permease</fullName>
    </submittedName>
</protein>
<dbReference type="Proteomes" id="UP000662857">
    <property type="component" value="Chromosome"/>
</dbReference>
<reference evidence="9" key="1">
    <citation type="submission" date="2021-02" db="EMBL/GenBank/DDBJ databases">
        <title>Natrosporangium hydrolyticum gen. nov., sp. nov, a haloalkaliphilic actinobacterium from a soda solonchak soil.</title>
        <authorList>
            <person name="Sorokin D.Y."/>
            <person name="Khijniak T.V."/>
            <person name="Zakharycheva A.P."/>
            <person name="Boueva O.V."/>
            <person name="Ariskina E.V."/>
            <person name="Hahnke R.L."/>
            <person name="Bunk B."/>
            <person name="Sproer C."/>
            <person name="Schumann P."/>
            <person name="Evtushenko L.I."/>
            <person name="Kublanov I.V."/>
        </authorList>
    </citation>
    <scope>NUCLEOTIDE SEQUENCE</scope>
    <source>
        <strain evidence="9">DSM 106523</strain>
    </source>
</reference>
<evidence type="ECO:0000313" key="10">
    <source>
        <dbReference type="Proteomes" id="UP000662857"/>
    </source>
</evidence>
<keyword evidence="2" id="KW-1003">Cell membrane</keyword>
<comment type="similarity">
    <text evidence="6">Belongs to the ABC-4 integral membrane protein family.</text>
</comment>
<dbReference type="GO" id="GO:0022857">
    <property type="term" value="F:transmembrane transporter activity"/>
    <property type="evidence" value="ECO:0007669"/>
    <property type="project" value="TreeGrafter"/>
</dbReference>
<keyword evidence="10" id="KW-1185">Reference proteome</keyword>
<keyword evidence="5 7" id="KW-0472">Membrane</keyword>
<evidence type="ECO:0000256" key="6">
    <source>
        <dbReference type="ARBA" id="ARBA00038076"/>
    </source>
</evidence>
<dbReference type="EMBL" id="CP070499">
    <property type="protein sequence ID" value="QSB15074.1"/>
    <property type="molecule type" value="Genomic_DNA"/>
</dbReference>
<feature type="transmembrane region" description="Helical" evidence="7">
    <location>
        <begin position="276"/>
        <end position="301"/>
    </location>
</feature>
<evidence type="ECO:0000256" key="7">
    <source>
        <dbReference type="SAM" id="Phobius"/>
    </source>
</evidence>
<organism evidence="9 10">
    <name type="scientific">Natronosporangium hydrolyticum</name>
    <dbReference type="NCBI Taxonomy" id="2811111"/>
    <lineage>
        <taxon>Bacteria</taxon>
        <taxon>Bacillati</taxon>
        <taxon>Actinomycetota</taxon>
        <taxon>Actinomycetes</taxon>
        <taxon>Micromonosporales</taxon>
        <taxon>Micromonosporaceae</taxon>
        <taxon>Natronosporangium</taxon>
    </lineage>
</organism>
<name>A0A895YBA2_9ACTN</name>
<evidence type="ECO:0000259" key="8">
    <source>
        <dbReference type="Pfam" id="PF02687"/>
    </source>
</evidence>
<keyword evidence="3 7" id="KW-0812">Transmembrane</keyword>
<dbReference type="AlphaFoldDB" id="A0A895YBA2"/>
<feature type="transmembrane region" description="Helical" evidence="7">
    <location>
        <begin position="329"/>
        <end position="354"/>
    </location>
</feature>
<dbReference type="GO" id="GO:0005886">
    <property type="term" value="C:plasma membrane"/>
    <property type="evidence" value="ECO:0007669"/>
    <property type="project" value="UniProtKB-SubCell"/>
</dbReference>
<proteinExistence type="inferred from homology"/>
<dbReference type="RefSeq" id="WP_239677242.1">
    <property type="nucleotide sequence ID" value="NZ_CP070499.1"/>
</dbReference>
<keyword evidence="4 7" id="KW-1133">Transmembrane helix</keyword>
<dbReference type="InterPro" id="IPR003838">
    <property type="entry name" value="ABC3_permease_C"/>
</dbReference>
<dbReference type="Pfam" id="PF02687">
    <property type="entry name" value="FtsX"/>
    <property type="match status" value="1"/>
</dbReference>
<dbReference type="InterPro" id="IPR050250">
    <property type="entry name" value="Macrolide_Exporter_MacB"/>
</dbReference>